<name>A0ABQ3C2P6_9FLAO</name>
<keyword evidence="2" id="KW-1185">Reference proteome</keyword>
<comment type="caution">
    <text evidence="1">The sequence shown here is derived from an EMBL/GenBank/DDBJ whole genome shotgun (WGS) entry which is preliminary data.</text>
</comment>
<organism evidence="1 2">
    <name type="scientific">Mesonia mobilis</name>
    <dbReference type="NCBI Taxonomy" id="369791"/>
    <lineage>
        <taxon>Bacteria</taxon>
        <taxon>Pseudomonadati</taxon>
        <taxon>Bacteroidota</taxon>
        <taxon>Flavobacteriia</taxon>
        <taxon>Flavobacteriales</taxon>
        <taxon>Flavobacteriaceae</taxon>
        <taxon>Mesonia</taxon>
    </lineage>
</organism>
<sequence>MKKITLLFIIVFSFQSCIRVHKAPRIESYKLIPSKLKNGSTSYAFHLDASRISFYPRAQRFFEIKEDYLPESFTTRLLYPEEELEVTFYLSTDQDKKLDLFTATFNSIIGFENGIKGKDISRKGEDVFNYVYVKVKDLEGNDVFTEDDERRKSVINMLNSFRNYLN</sequence>
<dbReference type="GeneID" id="94369873"/>
<reference evidence="2" key="1">
    <citation type="journal article" date="2019" name="Int. J. Syst. Evol. Microbiol.">
        <title>The Global Catalogue of Microorganisms (GCM) 10K type strain sequencing project: providing services to taxonomists for standard genome sequencing and annotation.</title>
        <authorList>
            <consortium name="The Broad Institute Genomics Platform"/>
            <consortium name="The Broad Institute Genome Sequencing Center for Infectious Disease"/>
            <person name="Wu L."/>
            <person name="Ma J."/>
        </authorList>
    </citation>
    <scope>NUCLEOTIDE SEQUENCE [LARGE SCALE GENOMIC DNA]</scope>
    <source>
        <strain evidence="2">KCTC 12708</strain>
    </source>
</reference>
<dbReference type="Proteomes" id="UP000615593">
    <property type="component" value="Unassembled WGS sequence"/>
</dbReference>
<evidence type="ECO:0008006" key="3">
    <source>
        <dbReference type="Google" id="ProtNLM"/>
    </source>
</evidence>
<accession>A0ABQ3C2P6</accession>
<dbReference type="PROSITE" id="PS51257">
    <property type="entry name" value="PROKAR_LIPOPROTEIN"/>
    <property type="match status" value="1"/>
</dbReference>
<dbReference type="RefSeq" id="WP_156876772.1">
    <property type="nucleotide sequence ID" value="NZ_BMWY01000006.1"/>
</dbReference>
<protein>
    <recommendedName>
        <fullName evidence="3">Lipoprotein</fullName>
    </recommendedName>
</protein>
<gene>
    <name evidence="1" type="ORF">GCM10008088_22090</name>
</gene>
<evidence type="ECO:0000313" key="1">
    <source>
        <dbReference type="EMBL" id="GGZ60178.1"/>
    </source>
</evidence>
<proteinExistence type="predicted"/>
<evidence type="ECO:0000313" key="2">
    <source>
        <dbReference type="Proteomes" id="UP000615593"/>
    </source>
</evidence>
<dbReference type="EMBL" id="BMWY01000006">
    <property type="protein sequence ID" value="GGZ60178.1"/>
    <property type="molecule type" value="Genomic_DNA"/>
</dbReference>